<evidence type="ECO:0000256" key="17">
    <source>
        <dbReference type="ARBA" id="ARBA00023157"/>
    </source>
</evidence>
<evidence type="ECO:0000256" key="13">
    <source>
        <dbReference type="ARBA" id="ARBA00023002"/>
    </source>
</evidence>
<comment type="caution">
    <text evidence="22">The sequence shown here is derived from an EMBL/GenBank/DDBJ whole genome shotgun (WGS) entry which is preliminary data.</text>
</comment>
<keyword evidence="17" id="KW-1015">Disulfide bond</keyword>
<evidence type="ECO:0000256" key="19">
    <source>
        <dbReference type="ARBA" id="ARBA00032409"/>
    </source>
</evidence>
<reference evidence="22 23" key="1">
    <citation type="submission" date="2019-11" db="EMBL/GenBank/DDBJ databases">
        <authorList>
            <person name="Jiang L.-Q."/>
        </authorList>
    </citation>
    <scope>NUCLEOTIDE SEQUENCE [LARGE SCALE GENOMIC DNA]</scope>
    <source>
        <strain evidence="22 23">YIM 132087</strain>
    </source>
</reference>
<dbReference type="Pfam" id="PF19297">
    <property type="entry name" value="QcrA_N"/>
    <property type="match status" value="1"/>
</dbReference>
<dbReference type="PANTHER" id="PTHR10134">
    <property type="entry name" value="CYTOCHROME B-C1 COMPLEX SUBUNIT RIESKE, MITOCHONDRIAL"/>
    <property type="match status" value="1"/>
</dbReference>
<gene>
    <name evidence="22" type="ORF">GIS00_25805</name>
</gene>
<evidence type="ECO:0000256" key="9">
    <source>
        <dbReference type="ARBA" id="ARBA00022714"/>
    </source>
</evidence>
<evidence type="ECO:0000256" key="20">
    <source>
        <dbReference type="SAM" id="Phobius"/>
    </source>
</evidence>
<keyword evidence="16 20" id="KW-0472">Membrane</keyword>
<dbReference type="EMBL" id="WLYK01000018">
    <property type="protein sequence ID" value="MTD17351.1"/>
    <property type="molecule type" value="Genomic_DNA"/>
</dbReference>
<dbReference type="Pfam" id="PF00355">
    <property type="entry name" value="Rieske"/>
    <property type="match status" value="1"/>
</dbReference>
<dbReference type="Proteomes" id="UP000460221">
    <property type="component" value="Unassembled WGS sequence"/>
</dbReference>
<feature type="transmembrane region" description="Helical" evidence="20">
    <location>
        <begin position="167"/>
        <end position="188"/>
    </location>
</feature>
<comment type="function">
    <text evidence="1">Iron-sulfur subunit of the cytochrome bc1 complex, an essential component of the respiratory electron transport chain required for ATP synthesis. The bc1 complex catalyzes the oxidation of menaquinol and the reduction of cytochrome c in the respiratory chain. The bc1 complex operates through a Q-cycle mechanism that couples electron transfer to generation of the proton gradient that drives ATP synthesis.</text>
</comment>
<keyword evidence="23" id="KW-1185">Reference proteome</keyword>
<evidence type="ECO:0000256" key="11">
    <source>
        <dbReference type="ARBA" id="ARBA00022982"/>
    </source>
</evidence>
<keyword evidence="12 20" id="KW-1133">Transmembrane helix</keyword>
<organism evidence="22 23">
    <name type="scientific">Nakamurella alba</name>
    <dbReference type="NCBI Taxonomy" id="2665158"/>
    <lineage>
        <taxon>Bacteria</taxon>
        <taxon>Bacillati</taxon>
        <taxon>Actinomycetota</taxon>
        <taxon>Actinomycetes</taxon>
        <taxon>Nakamurellales</taxon>
        <taxon>Nakamurellaceae</taxon>
        <taxon>Nakamurella</taxon>
    </lineage>
</organism>
<keyword evidence="5" id="KW-0813">Transport</keyword>
<dbReference type="Gene3D" id="2.102.10.10">
    <property type="entry name" value="Rieske [2Fe-2S] iron-sulphur domain"/>
    <property type="match status" value="1"/>
</dbReference>
<evidence type="ECO:0000256" key="12">
    <source>
        <dbReference type="ARBA" id="ARBA00022989"/>
    </source>
</evidence>
<keyword evidence="10" id="KW-0479">Metal-binding</keyword>
<evidence type="ECO:0000256" key="15">
    <source>
        <dbReference type="ARBA" id="ARBA00023014"/>
    </source>
</evidence>
<dbReference type="AlphaFoldDB" id="A0A7K1FTA3"/>
<evidence type="ECO:0000256" key="16">
    <source>
        <dbReference type="ARBA" id="ARBA00023136"/>
    </source>
</evidence>
<evidence type="ECO:0000256" key="2">
    <source>
        <dbReference type="ARBA" id="ARBA00004651"/>
    </source>
</evidence>
<comment type="similarity">
    <text evidence="3">Belongs to the Rieske iron-sulfur protein family.</text>
</comment>
<evidence type="ECO:0000256" key="7">
    <source>
        <dbReference type="ARBA" id="ARBA00022660"/>
    </source>
</evidence>
<protein>
    <recommendedName>
        <fullName evidence="4">Cytochrome bc1 complex Rieske iron-sulfur subunit</fullName>
    </recommendedName>
    <alternativeName>
        <fullName evidence="18">Cytochrome bc1 reductase complex subunit QcrA</fullName>
    </alternativeName>
    <alternativeName>
        <fullName evidence="19">Rieske iron-sulfur protein</fullName>
    </alternativeName>
</protein>
<evidence type="ECO:0000313" key="22">
    <source>
        <dbReference type="EMBL" id="MTD17351.1"/>
    </source>
</evidence>
<keyword evidence="11" id="KW-0249">Electron transport</keyword>
<evidence type="ECO:0000256" key="4">
    <source>
        <dbReference type="ARBA" id="ARBA00015816"/>
    </source>
</evidence>
<dbReference type="SUPFAM" id="SSF50022">
    <property type="entry name" value="ISP domain"/>
    <property type="match status" value="1"/>
</dbReference>
<dbReference type="InterPro" id="IPR036922">
    <property type="entry name" value="Rieske_2Fe-2S_sf"/>
</dbReference>
<keyword evidence="6" id="KW-1003">Cell membrane</keyword>
<accession>A0A7K1FTA3</accession>
<keyword evidence="9" id="KW-0001">2Fe-2S</keyword>
<evidence type="ECO:0000256" key="14">
    <source>
        <dbReference type="ARBA" id="ARBA00023004"/>
    </source>
</evidence>
<dbReference type="CDD" id="cd03467">
    <property type="entry name" value="Rieske"/>
    <property type="match status" value="1"/>
</dbReference>
<evidence type="ECO:0000256" key="18">
    <source>
        <dbReference type="ARBA" id="ARBA00029586"/>
    </source>
</evidence>
<dbReference type="GO" id="GO:0046872">
    <property type="term" value="F:metal ion binding"/>
    <property type="evidence" value="ECO:0007669"/>
    <property type="project" value="UniProtKB-KW"/>
</dbReference>
<dbReference type="InterPro" id="IPR017941">
    <property type="entry name" value="Rieske_2Fe-2S"/>
</dbReference>
<evidence type="ECO:0000256" key="6">
    <source>
        <dbReference type="ARBA" id="ARBA00022475"/>
    </source>
</evidence>
<comment type="subcellular location">
    <subcellularLocation>
        <location evidence="2">Cell membrane</location>
        <topology evidence="2">Multi-pass membrane protein</topology>
    </subcellularLocation>
</comment>
<evidence type="ECO:0000256" key="10">
    <source>
        <dbReference type="ARBA" id="ARBA00022723"/>
    </source>
</evidence>
<proteinExistence type="inferred from homology"/>
<keyword evidence="7" id="KW-0679">Respiratory chain</keyword>
<dbReference type="PROSITE" id="PS51296">
    <property type="entry name" value="RIESKE"/>
    <property type="match status" value="1"/>
</dbReference>
<keyword evidence="14" id="KW-0408">Iron</keyword>
<dbReference type="GO" id="GO:0005886">
    <property type="term" value="C:plasma membrane"/>
    <property type="evidence" value="ECO:0007669"/>
    <property type="project" value="UniProtKB-SubCell"/>
</dbReference>
<feature type="domain" description="Rieske" evidence="21">
    <location>
        <begin position="242"/>
        <end position="341"/>
    </location>
</feature>
<feature type="transmembrane region" description="Helical" evidence="20">
    <location>
        <begin position="90"/>
        <end position="117"/>
    </location>
</feature>
<sequence length="373" mass="40118">MSANDVPEITEEEFARMTREEKARHGAALDGVDLVEYGERYVPGSPADKHAERSVAKWFLLTALFGAAFVVIFIVWPAGYKDAYSGDDQIIYALYTPLIGLTLGLALLCFGIGIIALAKKIAPHEVAVQQRHQGMSDEVSRQTLGAEVMDTVDKMGMVKRRSAIKGSLALAGGVVGIAAAVPILGGLIKNPWEKGDQSDLWVTPWAPAADGTKVRMAQVDGTPVRPEDIPAGSLTTVFPGVPGGAKASDAAVMLFRLRSDATVMIRDGQDGFEYGDIYAYSKICTHVGCPVSLYEQQTGRILCPCHQSQFDVFDGARPVFGPATRPLPQLHIGIDDEGYLIAESDFIEPVGPGFWESNQGSRPWGSHPKGSES</sequence>
<evidence type="ECO:0000313" key="23">
    <source>
        <dbReference type="Proteomes" id="UP000460221"/>
    </source>
</evidence>
<name>A0A7K1FTA3_9ACTN</name>
<dbReference type="GO" id="GO:0016705">
    <property type="term" value="F:oxidoreductase activity, acting on paired donors, with incorporation or reduction of molecular oxygen"/>
    <property type="evidence" value="ECO:0007669"/>
    <property type="project" value="UniProtKB-ARBA"/>
</dbReference>
<dbReference type="GO" id="GO:0051537">
    <property type="term" value="F:2 iron, 2 sulfur cluster binding"/>
    <property type="evidence" value="ECO:0007669"/>
    <property type="project" value="UniProtKB-KW"/>
</dbReference>
<evidence type="ECO:0000256" key="8">
    <source>
        <dbReference type="ARBA" id="ARBA00022692"/>
    </source>
</evidence>
<keyword evidence="15" id="KW-0411">Iron-sulfur</keyword>
<evidence type="ECO:0000256" key="1">
    <source>
        <dbReference type="ARBA" id="ARBA00002494"/>
    </source>
</evidence>
<keyword evidence="13" id="KW-0560">Oxidoreductase</keyword>
<dbReference type="GO" id="GO:0004497">
    <property type="term" value="F:monooxygenase activity"/>
    <property type="evidence" value="ECO:0007669"/>
    <property type="project" value="UniProtKB-ARBA"/>
</dbReference>
<dbReference type="RefSeq" id="WP_154771338.1">
    <property type="nucleotide sequence ID" value="NZ_WLYK01000018.1"/>
</dbReference>
<evidence type="ECO:0000259" key="21">
    <source>
        <dbReference type="PROSITE" id="PS51296"/>
    </source>
</evidence>
<evidence type="ECO:0000256" key="3">
    <source>
        <dbReference type="ARBA" id="ARBA00010651"/>
    </source>
</evidence>
<dbReference type="InterPro" id="IPR045603">
    <property type="entry name" value="QcrA_N"/>
</dbReference>
<keyword evidence="8 20" id="KW-0812">Transmembrane</keyword>
<evidence type="ECO:0000256" key="5">
    <source>
        <dbReference type="ARBA" id="ARBA00022448"/>
    </source>
</evidence>
<dbReference type="InterPro" id="IPR014349">
    <property type="entry name" value="Rieske_Fe-S_prot"/>
</dbReference>
<feature type="transmembrane region" description="Helical" evidence="20">
    <location>
        <begin position="58"/>
        <end position="78"/>
    </location>
</feature>